<dbReference type="STRING" id="1267768.BV394_10455"/>
<keyword evidence="2" id="KW-1185">Reference proteome</keyword>
<organism evidence="1 2">
    <name type="scientific">Brevirhabdus pacifica</name>
    <dbReference type="NCBI Taxonomy" id="1267768"/>
    <lineage>
        <taxon>Bacteria</taxon>
        <taxon>Pseudomonadati</taxon>
        <taxon>Pseudomonadota</taxon>
        <taxon>Alphaproteobacteria</taxon>
        <taxon>Rhodobacterales</taxon>
        <taxon>Paracoccaceae</taxon>
        <taxon>Brevirhabdus</taxon>
    </lineage>
</organism>
<reference evidence="1 2" key="1">
    <citation type="submission" date="2017-01" db="EMBL/GenBank/DDBJ databases">
        <title>Genomic analysis of Xuhuaishuia manganoxidans DY6-4.</title>
        <authorList>
            <person name="Wang X."/>
        </authorList>
    </citation>
    <scope>NUCLEOTIDE SEQUENCE [LARGE SCALE GENOMIC DNA]</scope>
    <source>
        <strain evidence="1 2">DY6-4</strain>
    </source>
</reference>
<proteinExistence type="predicted"/>
<sequence length="217" mass="24297">MFKRRTPRSLLQRLGDFLWPRGGWARAASYVGHRLRRLPDRPEKIARGVFAGVFTAFTPFFGLHFVVAVALAKVMRGNLLAALLGTFIGNPLSYVPIALISLKTGHYLMGSRLSQTVEKSVLRSFVDAGRDLRNNLMAIFTGQDANWHNLSQFYDQVFLPYLVGGIIPGLVAAMFCYHLTVVVVSAYQKRRKKRLAAKLAELRKQGRETSEDGITSN</sequence>
<dbReference type="Proteomes" id="UP000187266">
    <property type="component" value="Chromosome"/>
</dbReference>
<dbReference type="Pfam" id="PF09835">
    <property type="entry name" value="DUF2062"/>
    <property type="match status" value="1"/>
</dbReference>
<dbReference type="InterPro" id="IPR018639">
    <property type="entry name" value="DUF2062"/>
</dbReference>
<evidence type="ECO:0000313" key="1">
    <source>
        <dbReference type="EMBL" id="APX90088.1"/>
    </source>
</evidence>
<accession>A0A2M9DAA9</accession>
<evidence type="ECO:0000313" key="2">
    <source>
        <dbReference type="Proteomes" id="UP000187266"/>
    </source>
</evidence>
<dbReference type="EMBL" id="CP019124">
    <property type="protein sequence ID" value="APX90088.1"/>
    <property type="molecule type" value="Genomic_DNA"/>
</dbReference>
<protein>
    <submittedName>
        <fullName evidence="1">Uncharacterized protein</fullName>
    </submittedName>
</protein>
<dbReference type="PANTHER" id="PTHR40547:SF1">
    <property type="entry name" value="SLL0298 PROTEIN"/>
    <property type="match status" value="1"/>
</dbReference>
<dbReference type="PANTHER" id="PTHR40547">
    <property type="entry name" value="SLL0298 PROTEIN"/>
    <property type="match status" value="1"/>
</dbReference>
<gene>
    <name evidence="1" type="ORF">BV394_10455</name>
</gene>
<dbReference type="OrthoDB" id="7360463at2"/>
<dbReference type="AlphaFoldDB" id="A0A1U7DJP4"/>
<accession>A0A1U7DJP4</accession>
<name>A0A1U7DJP4_9RHOB</name>
<dbReference type="RefSeq" id="WP_076980109.1">
    <property type="nucleotide sequence ID" value="NZ_CP019124.1"/>
</dbReference>